<organism evidence="9">
    <name type="scientific">Candidatus Moduliflexus flocculans</name>
    <dbReference type="NCBI Taxonomy" id="1499966"/>
    <lineage>
        <taxon>Bacteria</taxon>
        <taxon>Candidatus Moduliflexota</taxon>
        <taxon>Candidatus Moduliflexia</taxon>
        <taxon>Candidatus Moduliflexales</taxon>
        <taxon>Candidatus Moduliflexaceae</taxon>
    </lineage>
</organism>
<evidence type="ECO:0000256" key="5">
    <source>
        <dbReference type="ARBA" id="ARBA00022691"/>
    </source>
</evidence>
<evidence type="ECO:0000256" key="8">
    <source>
        <dbReference type="RuleBase" id="RU361257"/>
    </source>
</evidence>
<evidence type="ECO:0000256" key="2">
    <source>
        <dbReference type="ARBA" id="ARBA00011900"/>
    </source>
</evidence>
<keyword evidence="3 8" id="KW-0489">Methyltransferase</keyword>
<dbReference type="NCBIfam" id="TIGR00571">
    <property type="entry name" value="dam"/>
    <property type="match status" value="1"/>
</dbReference>
<evidence type="ECO:0000313" key="10">
    <source>
        <dbReference type="Proteomes" id="UP000030700"/>
    </source>
</evidence>
<gene>
    <name evidence="9" type="ORF">U14_04711</name>
</gene>
<comment type="similarity">
    <text evidence="1 8">Belongs to the N(4)/N(6)-methyltransferase family.</text>
</comment>
<keyword evidence="5 8" id="KW-0949">S-adenosyl-L-methionine</keyword>
<dbReference type="InterPro" id="IPR023095">
    <property type="entry name" value="Ade_MeTrfase_dom_2"/>
</dbReference>
<evidence type="ECO:0000313" key="9">
    <source>
        <dbReference type="EMBL" id="GAK53446.1"/>
    </source>
</evidence>
<dbReference type="Gene3D" id="3.40.50.150">
    <property type="entry name" value="Vaccinia Virus protein VP39"/>
    <property type="match status" value="1"/>
</dbReference>
<dbReference type="Gene3D" id="1.10.1020.10">
    <property type="entry name" value="Adenine-specific Methyltransferase, Domain 2"/>
    <property type="match status" value="1"/>
</dbReference>
<feature type="binding site" evidence="7">
    <location>
        <position position="23"/>
    </location>
    <ligand>
        <name>S-adenosyl-L-methionine</name>
        <dbReference type="ChEBI" id="CHEBI:59789"/>
    </ligand>
</feature>
<dbReference type="PRINTS" id="PR00505">
    <property type="entry name" value="D12N6MTFRASE"/>
</dbReference>
<evidence type="ECO:0000256" key="1">
    <source>
        <dbReference type="ARBA" id="ARBA00006594"/>
    </source>
</evidence>
<dbReference type="GO" id="GO:0032259">
    <property type="term" value="P:methylation"/>
    <property type="evidence" value="ECO:0007669"/>
    <property type="project" value="UniProtKB-KW"/>
</dbReference>
<keyword evidence="10" id="KW-1185">Reference proteome</keyword>
<dbReference type="GO" id="GO:1904047">
    <property type="term" value="F:S-adenosyl-L-methionine binding"/>
    <property type="evidence" value="ECO:0007669"/>
    <property type="project" value="TreeGrafter"/>
</dbReference>
<dbReference type="HOGENOM" id="CLU_063430_0_0_0"/>
<dbReference type="InterPro" id="IPR002052">
    <property type="entry name" value="DNA_methylase_N6_adenine_CS"/>
</dbReference>
<dbReference type="AlphaFoldDB" id="A0A0S6W613"/>
<dbReference type="PROSITE" id="PS00092">
    <property type="entry name" value="N6_MTASE"/>
    <property type="match status" value="1"/>
</dbReference>
<feature type="binding site" evidence="7">
    <location>
        <position position="77"/>
    </location>
    <ligand>
        <name>S-adenosyl-L-methionine</name>
        <dbReference type="ChEBI" id="CHEBI:59789"/>
    </ligand>
</feature>
<dbReference type="PANTHER" id="PTHR30481">
    <property type="entry name" value="DNA ADENINE METHYLASE"/>
    <property type="match status" value="1"/>
</dbReference>
<evidence type="ECO:0000256" key="6">
    <source>
        <dbReference type="ARBA" id="ARBA00047942"/>
    </source>
</evidence>
<dbReference type="GO" id="GO:0009007">
    <property type="term" value="F:site-specific DNA-methyltransferase (adenine-specific) activity"/>
    <property type="evidence" value="ECO:0007669"/>
    <property type="project" value="UniProtKB-UniRule"/>
</dbReference>
<evidence type="ECO:0000256" key="7">
    <source>
        <dbReference type="PIRSR" id="PIRSR000398-1"/>
    </source>
</evidence>
<dbReference type="InterPro" id="IPR029063">
    <property type="entry name" value="SAM-dependent_MTases_sf"/>
</dbReference>
<dbReference type="PANTHER" id="PTHR30481:SF3">
    <property type="entry name" value="DNA ADENINE METHYLASE"/>
    <property type="match status" value="1"/>
</dbReference>
<dbReference type="GO" id="GO:0043565">
    <property type="term" value="F:sequence-specific DNA binding"/>
    <property type="evidence" value="ECO:0007669"/>
    <property type="project" value="TreeGrafter"/>
</dbReference>
<name>A0A0S6W613_9BACT</name>
<dbReference type="GO" id="GO:0009307">
    <property type="term" value="P:DNA restriction-modification system"/>
    <property type="evidence" value="ECO:0007669"/>
    <property type="project" value="InterPro"/>
</dbReference>
<evidence type="ECO:0000256" key="3">
    <source>
        <dbReference type="ARBA" id="ARBA00022603"/>
    </source>
</evidence>
<dbReference type="EMBL" id="DF820459">
    <property type="protein sequence ID" value="GAK53446.1"/>
    <property type="molecule type" value="Genomic_DNA"/>
</dbReference>
<dbReference type="STRING" id="1499966.U14_04711"/>
<evidence type="ECO:0000256" key="4">
    <source>
        <dbReference type="ARBA" id="ARBA00022679"/>
    </source>
</evidence>
<dbReference type="GO" id="GO:0006298">
    <property type="term" value="P:mismatch repair"/>
    <property type="evidence" value="ECO:0007669"/>
    <property type="project" value="TreeGrafter"/>
</dbReference>
<dbReference type="Pfam" id="PF02086">
    <property type="entry name" value="MethyltransfD12"/>
    <property type="match status" value="1"/>
</dbReference>
<accession>A0A0S6W613</accession>
<feature type="binding site" evidence="7">
    <location>
        <position position="220"/>
    </location>
    <ligand>
        <name>S-adenosyl-L-methionine</name>
        <dbReference type="ChEBI" id="CHEBI:59789"/>
    </ligand>
</feature>
<dbReference type="InterPro" id="IPR012327">
    <property type="entry name" value="MeTrfase_D12"/>
</dbReference>
<dbReference type="Proteomes" id="UP000030700">
    <property type="component" value="Unassembled WGS sequence"/>
</dbReference>
<comment type="catalytic activity">
    <reaction evidence="6 8">
        <text>a 2'-deoxyadenosine in DNA + S-adenosyl-L-methionine = an N(6)-methyl-2'-deoxyadenosine in DNA + S-adenosyl-L-homocysteine + H(+)</text>
        <dbReference type="Rhea" id="RHEA:15197"/>
        <dbReference type="Rhea" id="RHEA-COMP:12418"/>
        <dbReference type="Rhea" id="RHEA-COMP:12419"/>
        <dbReference type="ChEBI" id="CHEBI:15378"/>
        <dbReference type="ChEBI" id="CHEBI:57856"/>
        <dbReference type="ChEBI" id="CHEBI:59789"/>
        <dbReference type="ChEBI" id="CHEBI:90615"/>
        <dbReference type="ChEBI" id="CHEBI:90616"/>
        <dbReference type="EC" id="2.1.1.72"/>
    </reaction>
</comment>
<sequence length="319" mass="37153">MITMPNIAETLPGSPKARPVLKWAGGKVQLLAQFERYYPPELADGEIDTYIEPFLGGGAVFLDVAQRFPIRRAYLFDINRELILTYSVIKCEPQKLIEELRVLADEYEQYDAAARSDLFYRIRTKFNAQGYDFDYDVYSPEWNVRAARMMFLNKTCYNGLFRMNRRGEFNVPFGQYKRPTILDEENIWQVSRILQHAELRVGDFSTCRDYIGEKAFVYFDPPYRPISKTSSFTSYSKDVFGDQEQMRLGQFYAALAAETSAKLMLSNSDPKNCAPDDHFFENLYRQFYIYRVSAKRMINSNAQKRGEISELVITNYEVA</sequence>
<feature type="binding site" evidence="7">
    <location>
        <position position="27"/>
    </location>
    <ligand>
        <name>S-adenosyl-L-methionine</name>
        <dbReference type="ChEBI" id="CHEBI:59789"/>
    </ligand>
</feature>
<dbReference type="SUPFAM" id="SSF53335">
    <property type="entry name" value="S-adenosyl-L-methionine-dependent methyltransferases"/>
    <property type="match status" value="1"/>
</dbReference>
<protein>
    <recommendedName>
        <fullName evidence="2 8">Site-specific DNA-methyltransferase (adenine-specific)</fullName>
        <ecNumber evidence="2 8">2.1.1.72</ecNumber>
    </recommendedName>
</protein>
<dbReference type="PIRSF" id="PIRSF000398">
    <property type="entry name" value="M_m6A_EcoRV"/>
    <property type="match status" value="1"/>
</dbReference>
<dbReference type="EC" id="2.1.1.72" evidence="2 8"/>
<dbReference type="InterPro" id="IPR012263">
    <property type="entry name" value="M_m6A_EcoRV"/>
</dbReference>
<proteinExistence type="inferred from homology"/>
<reference evidence="9" key="1">
    <citation type="journal article" date="2015" name="PeerJ">
        <title>First genomic representation of candidate bacterial phylum KSB3 points to enhanced environmental sensing as a trigger of wastewater bulking.</title>
        <authorList>
            <person name="Sekiguchi Y."/>
            <person name="Ohashi A."/>
            <person name="Parks D.H."/>
            <person name="Yamauchi T."/>
            <person name="Tyson G.W."/>
            <person name="Hugenholtz P."/>
        </authorList>
    </citation>
    <scope>NUCLEOTIDE SEQUENCE [LARGE SCALE GENOMIC DNA]</scope>
</reference>
<keyword evidence="4 8" id="KW-0808">Transferase</keyword>